<gene>
    <name evidence="2" type="ORF">LZC95_05520</name>
</gene>
<dbReference type="InterPro" id="IPR002734">
    <property type="entry name" value="RibDG_C"/>
</dbReference>
<dbReference type="PANTHER" id="PTHR38011">
    <property type="entry name" value="DIHYDROFOLATE REDUCTASE FAMILY PROTEIN (AFU_ORTHOLOGUE AFUA_8G06820)"/>
    <property type="match status" value="1"/>
</dbReference>
<dbReference type="EMBL" id="CP089982">
    <property type="protein sequence ID" value="WXA96295.1"/>
    <property type="molecule type" value="Genomic_DNA"/>
</dbReference>
<evidence type="ECO:0000313" key="3">
    <source>
        <dbReference type="Proteomes" id="UP001379533"/>
    </source>
</evidence>
<protein>
    <submittedName>
        <fullName evidence="2">Dihydrofolate reductase family protein</fullName>
    </submittedName>
</protein>
<evidence type="ECO:0000313" key="2">
    <source>
        <dbReference type="EMBL" id="WXA96295.1"/>
    </source>
</evidence>
<evidence type="ECO:0000259" key="1">
    <source>
        <dbReference type="Pfam" id="PF01872"/>
    </source>
</evidence>
<accession>A0ABZ2KFH3</accession>
<feature type="domain" description="Bacterial bifunctional deaminase-reductase C-terminal" evidence="1">
    <location>
        <begin position="4"/>
        <end position="166"/>
    </location>
</feature>
<dbReference type="Proteomes" id="UP001379533">
    <property type="component" value="Chromosome"/>
</dbReference>
<reference evidence="2 3" key="1">
    <citation type="submission" date="2021-12" db="EMBL/GenBank/DDBJ databases">
        <title>Discovery of the Pendulisporaceae a myxobacterial family with distinct sporulation behavior and unique specialized metabolism.</title>
        <authorList>
            <person name="Garcia R."/>
            <person name="Popoff A."/>
            <person name="Bader C.D."/>
            <person name="Loehr J."/>
            <person name="Walesch S."/>
            <person name="Walt C."/>
            <person name="Boldt J."/>
            <person name="Bunk B."/>
            <person name="Haeckl F.J.F.P.J."/>
            <person name="Gunesch A.P."/>
            <person name="Birkelbach J."/>
            <person name="Nuebel U."/>
            <person name="Pietschmann T."/>
            <person name="Bach T."/>
            <person name="Mueller R."/>
        </authorList>
    </citation>
    <scope>NUCLEOTIDE SEQUENCE [LARGE SCALE GENOMIC DNA]</scope>
    <source>
        <strain evidence="2 3">MSr12523</strain>
    </source>
</reference>
<dbReference type="InterPro" id="IPR050765">
    <property type="entry name" value="Riboflavin_Biosynth_HTPR"/>
</dbReference>
<proteinExistence type="predicted"/>
<dbReference type="RefSeq" id="WP_394846911.1">
    <property type="nucleotide sequence ID" value="NZ_CP089982.1"/>
</dbReference>
<dbReference type="InterPro" id="IPR024072">
    <property type="entry name" value="DHFR-like_dom_sf"/>
</dbReference>
<organism evidence="2 3">
    <name type="scientific">Pendulispora brunnea</name>
    <dbReference type="NCBI Taxonomy" id="2905690"/>
    <lineage>
        <taxon>Bacteria</taxon>
        <taxon>Pseudomonadati</taxon>
        <taxon>Myxococcota</taxon>
        <taxon>Myxococcia</taxon>
        <taxon>Myxococcales</taxon>
        <taxon>Sorangiineae</taxon>
        <taxon>Pendulisporaceae</taxon>
        <taxon>Pendulispora</taxon>
    </lineage>
</organism>
<dbReference type="Pfam" id="PF01872">
    <property type="entry name" value="RibD_C"/>
    <property type="match status" value="1"/>
</dbReference>
<keyword evidence="3" id="KW-1185">Reference proteome</keyword>
<name>A0ABZ2KFH3_9BACT</name>
<dbReference type="SUPFAM" id="SSF53597">
    <property type="entry name" value="Dihydrofolate reductase-like"/>
    <property type="match status" value="1"/>
</dbReference>
<dbReference type="Gene3D" id="3.40.430.10">
    <property type="entry name" value="Dihydrofolate Reductase, subunit A"/>
    <property type="match status" value="1"/>
</dbReference>
<dbReference type="PANTHER" id="PTHR38011:SF11">
    <property type="entry name" value="2,5-DIAMINO-6-RIBOSYLAMINO-4(3H)-PYRIMIDINONE 5'-PHOSPHATE REDUCTASE"/>
    <property type="match status" value="1"/>
</dbReference>
<sequence>MRKLSYYIASTVDGFISHADGSLEGFLMEGDHAKDFFESLQAYDTVLMGRETYDLGRKFGVTNPYPALEQYVFSRTLKESPDPAIKLVSENAAGLVRELKNRQGKDIWLCGGANLATQLFAEGLIDEVIVKTNPVIFGAGKPLFTEQVKLTALELVDKKFFNNGVVVLRYRVKH</sequence>